<organism evidence="17 18">
    <name type="scientific">Aureobasidium melanogenum</name>
    <name type="common">Aureobasidium pullulans var. melanogenum</name>
    <dbReference type="NCBI Taxonomy" id="46634"/>
    <lineage>
        <taxon>Eukaryota</taxon>
        <taxon>Fungi</taxon>
        <taxon>Dikarya</taxon>
        <taxon>Ascomycota</taxon>
        <taxon>Pezizomycotina</taxon>
        <taxon>Dothideomycetes</taxon>
        <taxon>Dothideomycetidae</taxon>
        <taxon>Dothideales</taxon>
        <taxon>Saccotheciaceae</taxon>
        <taxon>Aureobasidium</taxon>
    </lineage>
</organism>
<sequence length="731" mass="79384">MSDAAPGAAMASQPNHPDPAAAAAAAVAAQQLQQASPDQQHQQLQSQLQQHQSHQQQTLAQQSLQQSPTLQHALQSPLQQHASPQPVQHALGTPSLGQSSTVDSLTCQWLNCGERHQTAEALYEHVCERHVGRKSTNNLNLTCHWGSCRVTTVKRDHITSHIRVHVPLKPHKCDFCGKAFKRPQDLKKHVKTHADDSVLLRSPDPNMGQNRGPGNGYQQGQPAQPSNGYYGHDLGASSGYPHPSHGLNNNNFFQQPQQQPQYAGYGQVNYPASNSLADIQSMDTRRRAIEALNDFLGDIKRRAIDPGNYYDVGQRLQSANLPLPISTGYGYSTGNSYSSNNNSSYNTASSLLDSFNNSGNLGMSSNNGGSMSQGPLTQSYSLPLPSNARTKQDLVEIDKFLEQLQATVYESSNSAAAAGVQQPGSHAQYTNYPSFGGQYRSSDSPPNMQHSGSVSTPGVGSLSNINSGSAMETPALTPASVSSYTSAGQSPMSTHSRSSMSSAHGSSMYPSLPSVTAISDMGAGYPATTSAPASGLASGFEGFEGRRYSGGRLQREAPAPRSHDMDSDAMETESEGAKTPRAKQPEDSSSLDPALRAASQSSTAVQSPSTGTGSDSDEKQATWVENVRVIEALRRWVSERINNQEFETDPEYPEPQHVDHDMHMDHHQPSEEGKTLEPQYEQVHHQEHEQQHEQQLEQQLEQQREQHEQHEQPPAPEGEVDVSYPVLKVEE</sequence>
<feature type="compositionally biased region" description="Low complexity" evidence="15">
    <location>
        <begin position="360"/>
        <end position="374"/>
    </location>
</feature>
<dbReference type="GO" id="GO:0005634">
    <property type="term" value="C:nucleus"/>
    <property type="evidence" value="ECO:0007669"/>
    <property type="project" value="UniProtKB-SubCell"/>
</dbReference>
<feature type="compositionally biased region" description="Low complexity" evidence="15">
    <location>
        <begin position="20"/>
        <end position="72"/>
    </location>
</feature>
<dbReference type="Gene3D" id="3.30.160.60">
    <property type="entry name" value="Classic Zinc Finger"/>
    <property type="match status" value="2"/>
</dbReference>
<feature type="compositionally biased region" description="Basic and acidic residues" evidence="15">
    <location>
        <begin position="654"/>
        <end position="675"/>
    </location>
</feature>
<feature type="compositionally biased region" description="Basic and acidic residues" evidence="15">
    <location>
        <begin position="186"/>
        <end position="198"/>
    </location>
</feature>
<evidence type="ECO:0000256" key="8">
    <source>
        <dbReference type="ARBA" id="ARBA00023125"/>
    </source>
</evidence>
<feature type="compositionally biased region" description="Basic and acidic residues" evidence="15">
    <location>
        <begin position="702"/>
        <end position="711"/>
    </location>
</feature>
<evidence type="ECO:0000259" key="16">
    <source>
        <dbReference type="PROSITE" id="PS50157"/>
    </source>
</evidence>
<evidence type="ECO:0000256" key="13">
    <source>
        <dbReference type="ARBA" id="ARBA00039490"/>
    </source>
</evidence>
<keyword evidence="9" id="KW-0010">Activator</keyword>
<keyword evidence="18" id="KW-1185">Reference proteome</keyword>
<feature type="compositionally biased region" description="Polar residues" evidence="15">
    <location>
        <begin position="218"/>
        <end position="227"/>
    </location>
</feature>
<evidence type="ECO:0000256" key="5">
    <source>
        <dbReference type="ARBA" id="ARBA00022771"/>
    </source>
</evidence>
<gene>
    <name evidence="17" type="ORF">KCU98_g9884</name>
</gene>
<feature type="domain" description="C2H2-type" evidence="16">
    <location>
        <begin position="141"/>
        <end position="170"/>
    </location>
</feature>
<evidence type="ECO:0000256" key="15">
    <source>
        <dbReference type="SAM" id="MobiDB-lite"/>
    </source>
</evidence>
<keyword evidence="7" id="KW-0805">Transcription regulation</keyword>
<dbReference type="SUPFAM" id="SSF57667">
    <property type="entry name" value="beta-beta-alpha zinc fingers"/>
    <property type="match status" value="2"/>
</dbReference>
<evidence type="ECO:0000256" key="1">
    <source>
        <dbReference type="ARBA" id="ARBA00004123"/>
    </source>
</evidence>
<feature type="region of interest" description="Disordered" evidence="15">
    <location>
        <begin position="550"/>
        <end position="620"/>
    </location>
</feature>
<dbReference type="EMBL" id="JAHFXS010001406">
    <property type="protein sequence ID" value="KAG9977702.1"/>
    <property type="molecule type" value="Genomic_DNA"/>
</dbReference>
<feature type="compositionally biased region" description="Polar residues" evidence="15">
    <location>
        <begin position="479"/>
        <end position="489"/>
    </location>
</feature>
<feature type="compositionally biased region" description="Basic and acidic residues" evidence="15">
    <location>
        <begin position="575"/>
        <end position="586"/>
    </location>
</feature>
<dbReference type="PANTHER" id="PTHR47257:SF1">
    <property type="entry name" value="PH-RESPONSE TRANSCRIPTION FACTOR PACC_RIM101"/>
    <property type="match status" value="1"/>
</dbReference>
<feature type="compositionally biased region" description="Polar residues" evidence="15">
    <location>
        <begin position="598"/>
        <end position="614"/>
    </location>
</feature>
<evidence type="ECO:0000256" key="11">
    <source>
        <dbReference type="ARBA" id="ARBA00023242"/>
    </source>
</evidence>
<feature type="non-terminal residue" evidence="17">
    <location>
        <position position="731"/>
    </location>
</feature>
<accession>A0A9P8FMK2</accession>
<dbReference type="InterPro" id="IPR036236">
    <property type="entry name" value="Znf_C2H2_sf"/>
</dbReference>
<evidence type="ECO:0000256" key="4">
    <source>
        <dbReference type="ARBA" id="ARBA00022737"/>
    </source>
</evidence>
<evidence type="ECO:0000256" key="14">
    <source>
        <dbReference type="PROSITE-ProRule" id="PRU00042"/>
    </source>
</evidence>
<dbReference type="GO" id="GO:0003677">
    <property type="term" value="F:DNA binding"/>
    <property type="evidence" value="ECO:0007669"/>
    <property type="project" value="UniProtKB-KW"/>
</dbReference>
<dbReference type="GO" id="GO:0045944">
    <property type="term" value="P:positive regulation of transcription by RNA polymerase II"/>
    <property type="evidence" value="ECO:0007669"/>
    <property type="project" value="TreeGrafter"/>
</dbReference>
<name>A0A9P8FMK2_AURME</name>
<evidence type="ECO:0000256" key="2">
    <source>
        <dbReference type="ARBA" id="ARBA00022491"/>
    </source>
</evidence>
<dbReference type="PROSITE" id="PS00028">
    <property type="entry name" value="ZINC_FINGER_C2H2_1"/>
    <property type="match status" value="1"/>
</dbReference>
<feature type="region of interest" description="Disordered" evidence="15">
    <location>
        <begin position="1"/>
        <end position="96"/>
    </location>
</feature>
<dbReference type="PANTHER" id="PTHR47257">
    <property type="entry name" value="PH-RESPONSE TRANSCRIPTION FACTOR PACC/RIM101"/>
    <property type="match status" value="1"/>
</dbReference>
<keyword evidence="6" id="KW-0862">Zinc</keyword>
<reference evidence="17" key="1">
    <citation type="journal article" date="2021" name="J Fungi (Basel)">
        <title>Virulence traits and population genomics of the black yeast Aureobasidium melanogenum.</title>
        <authorList>
            <person name="Cernosa A."/>
            <person name="Sun X."/>
            <person name="Gostincar C."/>
            <person name="Fang C."/>
            <person name="Gunde-Cimerman N."/>
            <person name="Song Z."/>
        </authorList>
    </citation>
    <scope>NUCLEOTIDE SEQUENCE</scope>
    <source>
        <strain evidence="17">EXF-9298</strain>
    </source>
</reference>
<keyword evidence="8" id="KW-0238">DNA-binding</keyword>
<comment type="caution">
    <text evidence="17">The sequence shown here is derived from an EMBL/GenBank/DDBJ whole genome shotgun (WGS) entry which is preliminary data.</text>
</comment>
<feature type="region of interest" description="Disordered" evidence="15">
    <location>
        <begin position="418"/>
        <end position="508"/>
    </location>
</feature>
<comment type="similarity">
    <text evidence="12">Belongs to the pacC/RIM101 family.</text>
</comment>
<dbReference type="Proteomes" id="UP000729357">
    <property type="component" value="Unassembled WGS sequence"/>
</dbReference>
<keyword evidence="10" id="KW-0804">Transcription</keyword>
<evidence type="ECO:0000256" key="6">
    <source>
        <dbReference type="ARBA" id="ARBA00022833"/>
    </source>
</evidence>
<evidence type="ECO:0000256" key="3">
    <source>
        <dbReference type="ARBA" id="ARBA00022723"/>
    </source>
</evidence>
<dbReference type="GO" id="GO:0008270">
    <property type="term" value="F:zinc ion binding"/>
    <property type="evidence" value="ECO:0007669"/>
    <property type="project" value="UniProtKB-KW"/>
</dbReference>
<feature type="compositionally biased region" description="Polar residues" evidence="15">
    <location>
        <begin position="422"/>
        <end position="470"/>
    </location>
</feature>
<keyword evidence="5 14" id="KW-0863">Zinc-finger</keyword>
<feature type="region of interest" description="Disordered" evidence="15">
    <location>
        <begin position="641"/>
        <end position="731"/>
    </location>
</feature>
<feature type="domain" description="C2H2-type" evidence="16">
    <location>
        <begin position="171"/>
        <end position="198"/>
    </location>
</feature>
<evidence type="ECO:0000256" key="9">
    <source>
        <dbReference type="ARBA" id="ARBA00023159"/>
    </source>
</evidence>
<dbReference type="FunFam" id="3.30.160.60:FF:000993">
    <property type="entry name" value="pH-response transcription factor pacC/RIM101"/>
    <property type="match status" value="1"/>
</dbReference>
<dbReference type="SMART" id="SM00355">
    <property type="entry name" value="ZnF_C2H2"/>
    <property type="match status" value="3"/>
</dbReference>
<dbReference type="PROSITE" id="PS50157">
    <property type="entry name" value="ZINC_FINGER_C2H2_2"/>
    <property type="match status" value="2"/>
</dbReference>
<keyword evidence="3" id="KW-0479">Metal-binding</keyword>
<dbReference type="AlphaFoldDB" id="A0A9P8FMK2"/>
<evidence type="ECO:0000313" key="18">
    <source>
        <dbReference type="Proteomes" id="UP000729357"/>
    </source>
</evidence>
<dbReference type="InterPro" id="IPR013087">
    <property type="entry name" value="Znf_C2H2_type"/>
</dbReference>
<keyword evidence="11" id="KW-0539">Nucleus</keyword>
<feature type="compositionally biased region" description="Polar residues" evidence="15">
    <location>
        <begin position="73"/>
        <end position="86"/>
    </location>
</feature>
<protein>
    <recommendedName>
        <fullName evidence="13">pH-response transcription factor pacC/RIM101</fullName>
    </recommendedName>
</protein>
<feature type="region of interest" description="Disordered" evidence="15">
    <location>
        <begin position="360"/>
        <end position="385"/>
    </location>
</feature>
<evidence type="ECO:0000256" key="12">
    <source>
        <dbReference type="ARBA" id="ARBA00038089"/>
    </source>
</evidence>
<proteinExistence type="inferred from homology"/>
<reference evidence="17" key="2">
    <citation type="submission" date="2021-08" db="EMBL/GenBank/DDBJ databases">
        <authorList>
            <person name="Gostincar C."/>
            <person name="Sun X."/>
            <person name="Song Z."/>
            <person name="Gunde-Cimerman N."/>
        </authorList>
    </citation>
    <scope>NUCLEOTIDE SEQUENCE</scope>
    <source>
        <strain evidence="17">EXF-9298</strain>
    </source>
</reference>
<evidence type="ECO:0000313" key="17">
    <source>
        <dbReference type="EMBL" id="KAG9977702.1"/>
    </source>
</evidence>
<feature type="region of interest" description="Disordered" evidence="15">
    <location>
        <begin position="186"/>
        <end position="254"/>
    </location>
</feature>
<comment type="subcellular location">
    <subcellularLocation>
        <location evidence="1">Nucleus</location>
    </subcellularLocation>
</comment>
<evidence type="ECO:0000256" key="7">
    <source>
        <dbReference type="ARBA" id="ARBA00023015"/>
    </source>
</evidence>
<evidence type="ECO:0000256" key="10">
    <source>
        <dbReference type="ARBA" id="ARBA00023163"/>
    </source>
</evidence>
<feature type="compositionally biased region" description="Basic and acidic residues" evidence="15">
    <location>
        <begin position="682"/>
        <end position="695"/>
    </location>
</feature>
<feature type="compositionally biased region" description="Low complexity" evidence="15">
    <location>
        <begin position="490"/>
        <end position="508"/>
    </location>
</feature>
<keyword evidence="2" id="KW-0678">Repressor</keyword>
<dbReference type="InterPro" id="IPR050806">
    <property type="entry name" value="pacC/RIM101"/>
</dbReference>
<keyword evidence="4" id="KW-0677">Repeat</keyword>